<dbReference type="AlphaFoldDB" id="A0A9J7LNN4"/>
<name>A0A9J7LNN4_BRAFL</name>
<protein>
    <submittedName>
        <fullName evidence="4">E3 ubiquitin-protein ligase TRIM9-like</fullName>
    </submittedName>
</protein>
<evidence type="ECO:0000256" key="1">
    <source>
        <dbReference type="ARBA" id="ARBA00023054"/>
    </source>
</evidence>
<reference evidence="4" key="2">
    <citation type="submission" date="2025-08" db="UniProtKB">
        <authorList>
            <consortium name="RefSeq"/>
        </authorList>
    </citation>
    <scope>IDENTIFICATION</scope>
    <source>
        <strain evidence="4">S238N-H82</strain>
        <tissue evidence="4">Testes</tissue>
    </source>
</reference>
<dbReference type="KEGG" id="bfo:118422679"/>
<evidence type="ECO:0000313" key="4">
    <source>
        <dbReference type="RefSeq" id="XP_035686263.1"/>
    </source>
</evidence>
<feature type="domain" description="COS" evidence="2">
    <location>
        <begin position="41"/>
        <end position="98"/>
    </location>
</feature>
<keyword evidence="3" id="KW-1185">Reference proteome</keyword>
<dbReference type="OrthoDB" id="5800423at2759"/>
<sequence>MLGTVYREMEKKLCVFEDQITVYKGQQRKGEGLVQFSREALKEQDKAAFLQTVHSLIARVRETTEDRPALTFPTRPSFENLNLDLEDAKIQLEKIDLLDNNNVLSDSGVKLERKDSERSV</sequence>
<evidence type="ECO:0000313" key="3">
    <source>
        <dbReference type="Proteomes" id="UP000001554"/>
    </source>
</evidence>
<dbReference type="InterPro" id="IPR017903">
    <property type="entry name" value="COS_domain"/>
</dbReference>
<dbReference type="Proteomes" id="UP000001554">
    <property type="component" value="Chromosome 9"/>
</dbReference>
<dbReference type="GeneID" id="118422679"/>
<organism evidence="3 4">
    <name type="scientific">Branchiostoma floridae</name>
    <name type="common">Florida lancelet</name>
    <name type="synonym">Amphioxus</name>
    <dbReference type="NCBI Taxonomy" id="7739"/>
    <lineage>
        <taxon>Eukaryota</taxon>
        <taxon>Metazoa</taxon>
        <taxon>Chordata</taxon>
        <taxon>Cephalochordata</taxon>
        <taxon>Leptocardii</taxon>
        <taxon>Amphioxiformes</taxon>
        <taxon>Branchiostomatidae</taxon>
        <taxon>Branchiostoma</taxon>
    </lineage>
</organism>
<keyword evidence="1" id="KW-0175">Coiled coil</keyword>
<dbReference type="RefSeq" id="XP_035686263.1">
    <property type="nucleotide sequence ID" value="XM_035830370.1"/>
</dbReference>
<proteinExistence type="predicted"/>
<dbReference type="PROSITE" id="PS51262">
    <property type="entry name" value="COS"/>
    <property type="match status" value="1"/>
</dbReference>
<gene>
    <name evidence="4" type="primary">LOC118422679</name>
</gene>
<evidence type="ECO:0000259" key="2">
    <source>
        <dbReference type="PROSITE" id="PS51262"/>
    </source>
</evidence>
<reference evidence="3" key="1">
    <citation type="journal article" date="2020" name="Nat. Ecol. Evol.">
        <title>Deeply conserved synteny resolves early events in vertebrate evolution.</title>
        <authorList>
            <person name="Simakov O."/>
            <person name="Marletaz F."/>
            <person name="Yue J.X."/>
            <person name="O'Connell B."/>
            <person name="Jenkins J."/>
            <person name="Brandt A."/>
            <person name="Calef R."/>
            <person name="Tung C.H."/>
            <person name="Huang T.K."/>
            <person name="Schmutz J."/>
            <person name="Satoh N."/>
            <person name="Yu J.K."/>
            <person name="Putnam N.H."/>
            <person name="Green R.E."/>
            <person name="Rokhsar D.S."/>
        </authorList>
    </citation>
    <scope>NUCLEOTIDE SEQUENCE [LARGE SCALE GENOMIC DNA]</scope>
    <source>
        <strain evidence="3">S238N-H82</strain>
    </source>
</reference>
<accession>A0A9J7LNN4</accession>